<dbReference type="GO" id="GO:0003735">
    <property type="term" value="F:structural constituent of ribosome"/>
    <property type="evidence" value="ECO:0007669"/>
    <property type="project" value="UniProtKB-UniRule"/>
</dbReference>
<organism evidence="11 12">
    <name type="scientific">Lutispora thermophila DSM 19022</name>
    <dbReference type="NCBI Taxonomy" id="1122184"/>
    <lineage>
        <taxon>Bacteria</taxon>
        <taxon>Bacillati</taxon>
        <taxon>Bacillota</taxon>
        <taxon>Clostridia</taxon>
        <taxon>Lutisporales</taxon>
        <taxon>Lutisporaceae</taxon>
        <taxon>Lutispora</taxon>
    </lineage>
</organism>
<evidence type="ECO:0000256" key="4">
    <source>
        <dbReference type="ARBA" id="ARBA00022980"/>
    </source>
</evidence>
<dbReference type="STRING" id="1122184.SAMN02745176_01361"/>
<dbReference type="InterPro" id="IPR009000">
    <property type="entry name" value="Transl_B-barrel_sf"/>
</dbReference>
<evidence type="ECO:0000256" key="8">
    <source>
        <dbReference type="RuleBase" id="RU003905"/>
    </source>
</evidence>
<accession>A0A1M6DXU0</accession>
<dbReference type="Gene3D" id="3.30.160.810">
    <property type="match status" value="1"/>
</dbReference>
<evidence type="ECO:0000256" key="10">
    <source>
        <dbReference type="SAM" id="MobiDB-lite"/>
    </source>
</evidence>
<dbReference type="GO" id="GO:0019843">
    <property type="term" value="F:rRNA binding"/>
    <property type="evidence" value="ECO:0007669"/>
    <property type="project" value="UniProtKB-UniRule"/>
</dbReference>
<feature type="region of interest" description="Disordered" evidence="10">
    <location>
        <begin position="113"/>
        <end position="167"/>
    </location>
</feature>
<reference evidence="11 12" key="1">
    <citation type="submission" date="2016-11" db="EMBL/GenBank/DDBJ databases">
        <authorList>
            <person name="Jaros S."/>
            <person name="Januszkiewicz K."/>
            <person name="Wedrychowicz H."/>
        </authorList>
    </citation>
    <scope>NUCLEOTIDE SEQUENCE [LARGE SCALE GENOMIC DNA]</scope>
    <source>
        <strain evidence="11 12">DSM 19022</strain>
    </source>
</reference>
<proteinExistence type="inferred from homology"/>
<dbReference type="Pfam" id="PF00297">
    <property type="entry name" value="Ribosomal_L3"/>
    <property type="match status" value="1"/>
</dbReference>
<dbReference type="AlphaFoldDB" id="A0A1M6DXU0"/>
<gene>
    <name evidence="7" type="primary">rplC</name>
    <name evidence="11" type="ORF">SAMN02745176_01361</name>
</gene>
<keyword evidence="4 7" id="KW-0689">Ribosomal protein</keyword>
<keyword evidence="12" id="KW-1185">Reference proteome</keyword>
<evidence type="ECO:0000256" key="3">
    <source>
        <dbReference type="ARBA" id="ARBA00022884"/>
    </source>
</evidence>
<keyword evidence="3 7" id="KW-0694">RNA-binding</keyword>
<evidence type="ECO:0000256" key="7">
    <source>
        <dbReference type="HAMAP-Rule" id="MF_01325"/>
    </source>
</evidence>
<dbReference type="FunFam" id="3.30.160.810:FF:000002">
    <property type="entry name" value="50S ribosomal protein L3"/>
    <property type="match status" value="1"/>
</dbReference>
<sequence>MKKAILGKKVGMTQIFDKDGKAIPVTVIQAGPNVVVQKKTVENDGYSAIQVGYEDRDEKKVNKPLKGHFAKAKVAVKRYLREFRLDNAESYEVGQEIKADIFAEGDKVDVSGVSKGKGTAGTIKRFNGHRGPMRHGSKFHRAPGSMGASSDPSRTFKGKKLPGRMGNENTTVQNLEVVKVDAEKNYILVKGGVPGIRGSLVMIKDSVKAQ</sequence>
<dbReference type="Proteomes" id="UP000184442">
    <property type="component" value="Unassembled WGS sequence"/>
</dbReference>
<dbReference type="OrthoDB" id="9806135at2"/>
<feature type="compositionally biased region" description="Basic residues" evidence="10">
    <location>
        <begin position="126"/>
        <end position="141"/>
    </location>
</feature>
<dbReference type="GO" id="GO:0006412">
    <property type="term" value="P:translation"/>
    <property type="evidence" value="ECO:0007669"/>
    <property type="project" value="UniProtKB-UniRule"/>
</dbReference>
<dbReference type="FunFam" id="2.40.30.10:FF:000004">
    <property type="entry name" value="50S ribosomal protein L3"/>
    <property type="match status" value="1"/>
</dbReference>
<dbReference type="SUPFAM" id="SSF50447">
    <property type="entry name" value="Translation proteins"/>
    <property type="match status" value="1"/>
</dbReference>
<protein>
    <recommendedName>
        <fullName evidence="6 7">Large ribosomal subunit protein uL3</fullName>
    </recommendedName>
</protein>
<dbReference type="InterPro" id="IPR019927">
    <property type="entry name" value="Ribosomal_uL3_bac/org-type"/>
</dbReference>
<keyword evidence="2 7" id="KW-0699">rRNA-binding</keyword>
<evidence type="ECO:0000256" key="9">
    <source>
        <dbReference type="RuleBase" id="RU003906"/>
    </source>
</evidence>
<comment type="subunit">
    <text evidence="7 9">Part of the 50S ribosomal subunit. Forms a cluster with proteins L14 and L19.</text>
</comment>
<name>A0A1M6DXU0_9FIRM</name>
<evidence type="ECO:0000256" key="5">
    <source>
        <dbReference type="ARBA" id="ARBA00023274"/>
    </source>
</evidence>
<dbReference type="PANTHER" id="PTHR11229">
    <property type="entry name" value="50S RIBOSOMAL PROTEIN L3"/>
    <property type="match status" value="1"/>
</dbReference>
<evidence type="ECO:0000256" key="6">
    <source>
        <dbReference type="ARBA" id="ARBA00035243"/>
    </source>
</evidence>
<dbReference type="HAMAP" id="MF_01325_B">
    <property type="entry name" value="Ribosomal_uL3_B"/>
    <property type="match status" value="1"/>
</dbReference>
<dbReference type="InterPro" id="IPR000597">
    <property type="entry name" value="Ribosomal_uL3"/>
</dbReference>
<dbReference type="InterPro" id="IPR019926">
    <property type="entry name" value="Ribosomal_uL3_CS"/>
</dbReference>
<comment type="similarity">
    <text evidence="1 7 8">Belongs to the universal ribosomal protein uL3 family.</text>
</comment>
<comment type="function">
    <text evidence="7 9">One of the primary rRNA binding proteins, it binds directly near the 3'-end of the 23S rRNA, where it nucleates assembly of the 50S subunit.</text>
</comment>
<keyword evidence="5 7" id="KW-0687">Ribonucleoprotein</keyword>
<dbReference type="GO" id="GO:0022625">
    <property type="term" value="C:cytosolic large ribosomal subunit"/>
    <property type="evidence" value="ECO:0007669"/>
    <property type="project" value="TreeGrafter"/>
</dbReference>
<dbReference type="EMBL" id="FQZS01000007">
    <property type="protein sequence ID" value="SHI78066.1"/>
    <property type="molecule type" value="Genomic_DNA"/>
</dbReference>
<evidence type="ECO:0000313" key="11">
    <source>
        <dbReference type="EMBL" id="SHI78066.1"/>
    </source>
</evidence>
<dbReference type="NCBIfam" id="TIGR03625">
    <property type="entry name" value="L3_bact"/>
    <property type="match status" value="1"/>
</dbReference>
<dbReference type="PROSITE" id="PS00474">
    <property type="entry name" value="RIBOSOMAL_L3"/>
    <property type="match status" value="1"/>
</dbReference>
<evidence type="ECO:0000256" key="1">
    <source>
        <dbReference type="ARBA" id="ARBA00006540"/>
    </source>
</evidence>
<dbReference type="RefSeq" id="WP_073025471.1">
    <property type="nucleotide sequence ID" value="NZ_FQZS01000007.1"/>
</dbReference>
<evidence type="ECO:0000256" key="2">
    <source>
        <dbReference type="ARBA" id="ARBA00022730"/>
    </source>
</evidence>
<evidence type="ECO:0000313" key="12">
    <source>
        <dbReference type="Proteomes" id="UP000184442"/>
    </source>
</evidence>
<dbReference type="Gene3D" id="2.40.30.10">
    <property type="entry name" value="Translation factors"/>
    <property type="match status" value="1"/>
</dbReference>
<dbReference type="PANTHER" id="PTHR11229:SF16">
    <property type="entry name" value="LARGE RIBOSOMAL SUBUNIT PROTEIN UL3C"/>
    <property type="match status" value="1"/>
</dbReference>